<sequence length="163" mass="18144">MTTVLSTRIDRTSSLRYFIHFDPGASDDPAWVVADESTGKWLGVIDTDYLLIPGNGFLYAIGRTNKIHTERRKYAVREGKVVEVTQPYLYVGLDTHTKIPIALLSGKDTGEVIAQIPKGEKIHVLLSEGDYLLVKSNFGLVGWFKTSASRESPDFDGIYFDGD</sequence>
<evidence type="ECO:0000313" key="2">
    <source>
        <dbReference type="Proteomes" id="UP000317365"/>
    </source>
</evidence>
<evidence type="ECO:0000313" key="1">
    <source>
        <dbReference type="EMBL" id="QDL54765.1"/>
    </source>
</evidence>
<dbReference type="EMBL" id="CP036282">
    <property type="protein sequence ID" value="QDL54765.1"/>
    <property type="molecule type" value="Genomic_DNA"/>
</dbReference>
<dbReference type="RefSeq" id="WP_142811924.1">
    <property type="nucleotide sequence ID" value="NZ_CP036282.1"/>
</dbReference>
<dbReference type="KEGG" id="rhg:EXZ61_11610"/>
<name>A0A515EQ75_9BURK</name>
<proteinExistence type="predicted"/>
<evidence type="ECO:0008006" key="3">
    <source>
        <dbReference type="Google" id="ProtNLM"/>
    </source>
</evidence>
<accession>A0A515EQ75</accession>
<protein>
    <recommendedName>
        <fullName evidence="3">SH3 domain-containing protein</fullName>
    </recommendedName>
</protein>
<keyword evidence="2" id="KW-1185">Reference proteome</keyword>
<dbReference type="AlphaFoldDB" id="A0A515EQ75"/>
<reference evidence="2" key="1">
    <citation type="submission" date="2019-02" db="EMBL/GenBank/DDBJ databases">
        <title>Complete genome sequence of Rhodoferax sp. Gr-4.</title>
        <authorList>
            <person name="Jin L."/>
        </authorList>
    </citation>
    <scope>NUCLEOTIDE SEQUENCE [LARGE SCALE GENOMIC DNA]</scope>
    <source>
        <strain evidence="2">Gr-4</strain>
    </source>
</reference>
<reference evidence="2" key="2">
    <citation type="journal article" date="2020" name="Int. J. Syst. Evol. Microbiol.">
        <title>Genomic insights into a novel species Rhodoferax aquaticus sp. nov., isolated from freshwater.</title>
        <authorList>
            <person name="Li T."/>
            <person name="Zhuo Y."/>
            <person name="Jin C.Z."/>
            <person name="Wu X."/>
            <person name="Ko S.R."/>
            <person name="Jin F.J."/>
            <person name="Ahn C.Y."/>
            <person name="Oh H.M."/>
            <person name="Lee H.G."/>
            <person name="Jin L."/>
        </authorList>
    </citation>
    <scope>NUCLEOTIDE SEQUENCE [LARGE SCALE GENOMIC DNA]</scope>
    <source>
        <strain evidence="2">Gr-4</strain>
    </source>
</reference>
<gene>
    <name evidence="1" type="ORF">EXZ61_11610</name>
</gene>
<organism evidence="1 2">
    <name type="scientific">Rhodoferax aquaticus</name>
    <dbReference type="NCBI Taxonomy" id="2527691"/>
    <lineage>
        <taxon>Bacteria</taxon>
        <taxon>Pseudomonadati</taxon>
        <taxon>Pseudomonadota</taxon>
        <taxon>Betaproteobacteria</taxon>
        <taxon>Burkholderiales</taxon>
        <taxon>Comamonadaceae</taxon>
        <taxon>Rhodoferax</taxon>
    </lineage>
</organism>
<dbReference type="Proteomes" id="UP000317365">
    <property type="component" value="Chromosome"/>
</dbReference>